<organism evidence="2 3">
    <name type="scientific">Bdellovibrio bacteriovorus</name>
    <dbReference type="NCBI Taxonomy" id="959"/>
    <lineage>
        <taxon>Bacteria</taxon>
        <taxon>Pseudomonadati</taxon>
        <taxon>Bdellovibrionota</taxon>
        <taxon>Bdellovibrionia</taxon>
        <taxon>Bdellovibrionales</taxon>
        <taxon>Pseudobdellovibrionaceae</taxon>
        <taxon>Bdellovibrio</taxon>
    </lineage>
</organism>
<proteinExistence type="predicted"/>
<sequence>MPVLFKTATVSLLMSLCCSISLAADDSKVSRSLEEITVAKEQTRLVMGQISSPDQKERLRYVSDRLTSAEELLRQALGGGGSSPPPPSYGSVELFRSDSCSGSLIGTVSAASSCERFSSAGDTWAVRIKGQCLNIPDISTVKACESFKGGADPRAVTIFTSDSCSGNAIAAISAPSRCENFDSTGSSAWAVKIDGKCQNISDTAPAKACAAFKGASTPGAVKIFNSDSCSGNMVAAVDYSTNCELLRGLPSAWGIEVNGRCENISDLDIVSACERYRHSQVYASPAI</sequence>
<dbReference type="OrthoDB" id="5292023at2"/>
<name>A0A1Z3N7G2_BDEBC</name>
<dbReference type="AlphaFoldDB" id="A0A1Z3N7G2"/>
<dbReference type="Proteomes" id="UP000197003">
    <property type="component" value="Chromosome"/>
</dbReference>
<accession>A0A1Z3N7G2</accession>
<dbReference type="RefSeq" id="WP_088564961.1">
    <property type="nucleotide sequence ID" value="NZ_CP020946.1"/>
</dbReference>
<feature type="chain" id="PRO_5012306210" evidence="1">
    <location>
        <begin position="24"/>
        <end position="287"/>
    </location>
</feature>
<evidence type="ECO:0000313" key="2">
    <source>
        <dbReference type="EMBL" id="ASD63422.1"/>
    </source>
</evidence>
<evidence type="ECO:0000256" key="1">
    <source>
        <dbReference type="SAM" id="SignalP"/>
    </source>
</evidence>
<protein>
    <submittedName>
        <fullName evidence="2">Uncharacterized protein</fullName>
    </submittedName>
</protein>
<gene>
    <name evidence="2" type="ORF">B9G79_07465</name>
</gene>
<reference evidence="2 3" key="1">
    <citation type="submission" date="2017-04" db="EMBL/GenBank/DDBJ databases">
        <title>Whole genome sequence of Bdellovibrio bacteriovorus strain SSB218315.</title>
        <authorList>
            <person name="Oyedara O."/>
            <person name="Rodriguez-Perez M.A."/>
        </authorList>
    </citation>
    <scope>NUCLEOTIDE SEQUENCE [LARGE SCALE GENOMIC DNA]</scope>
    <source>
        <strain evidence="2 3">SSB218315</strain>
    </source>
</reference>
<feature type="signal peptide" evidence="1">
    <location>
        <begin position="1"/>
        <end position="23"/>
    </location>
</feature>
<dbReference type="EMBL" id="CP020946">
    <property type="protein sequence ID" value="ASD63422.1"/>
    <property type="molecule type" value="Genomic_DNA"/>
</dbReference>
<evidence type="ECO:0000313" key="3">
    <source>
        <dbReference type="Proteomes" id="UP000197003"/>
    </source>
</evidence>
<keyword evidence="1" id="KW-0732">Signal</keyword>